<dbReference type="Pfam" id="PF14691">
    <property type="entry name" value="Fer4_20"/>
    <property type="match status" value="1"/>
</dbReference>
<feature type="domain" description="Dihydroprymidine dehydrogenase" evidence="7">
    <location>
        <begin position="20"/>
        <end position="128"/>
    </location>
</feature>
<dbReference type="Gene3D" id="3.50.50.60">
    <property type="entry name" value="FAD/NAD(P)-binding domain"/>
    <property type="match status" value="1"/>
</dbReference>
<organism evidence="8 9">
    <name type="scientific">Hydrogenimonas cancrithermarum</name>
    <dbReference type="NCBI Taxonomy" id="2993563"/>
    <lineage>
        <taxon>Bacteria</taxon>
        <taxon>Pseudomonadati</taxon>
        <taxon>Campylobacterota</taxon>
        <taxon>Epsilonproteobacteria</taxon>
        <taxon>Campylobacterales</taxon>
        <taxon>Hydrogenimonadaceae</taxon>
        <taxon>Hydrogenimonas</taxon>
    </lineage>
</organism>
<evidence type="ECO:0000256" key="4">
    <source>
        <dbReference type="ARBA" id="ARBA00023004"/>
    </source>
</evidence>
<keyword evidence="4" id="KW-0408">Iron</keyword>
<evidence type="ECO:0000313" key="8">
    <source>
        <dbReference type="EMBL" id="BDY12324.1"/>
    </source>
</evidence>
<dbReference type="InterPro" id="IPR023753">
    <property type="entry name" value="FAD/NAD-binding_dom"/>
</dbReference>
<dbReference type="PANTHER" id="PTHR42783">
    <property type="entry name" value="GLUTAMATE SYNTHASE [NADPH] SMALL CHAIN"/>
    <property type="match status" value="1"/>
</dbReference>
<dbReference type="SUPFAM" id="SSF51971">
    <property type="entry name" value="Nucleotide-binding domain"/>
    <property type="match status" value="1"/>
</dbReference>
<accession>A0ABM8FKW7</accession>
<dbReference type="Proteomes" id="UP001321445">
    <property type="component" value="Chromosome"/>
</dbReference>
<feature type="domain" description="FAD/NAD(P)-binding" evidence="6">
    <location>
        <begin position="142"/>
        <end position="447"/>
    </location>
</feature>
<dbReference type="PANTHER" id="PTHR42783:SF3">
    <property type="entry name" value="GLUTAMATE SYNTHASE [NADPH] SMALL CHAIN-RELATED"/>
    <property type="match status" value="1"/>
</dbReference>
<evidence type="ECO:0000256" key="3">
    <source>
        <dbReference type="ARBA" id="ARBA00023002"/>
    </source>
</evidence>
<dbReference type="Gene3D" id="1.10.1060.10">
    <property type="entry name" value="Alpha-helical ferredoxin"/>
    <property type="match status" value="1"/>
</dbReference>
<dbReference type="RefSeq" id="WP_286337527.1">
    <property type="nucleotide sequence ID" value="NZ_AP027370.1"/>
</dbReference>
<evidence type="ECO:0000313" key="9">
    <source>
        <dbReference type="Proteomes" id="UP001321445"/>
    </source>
</evidence>
<keyword evidence="1" id="KW-0004">4Fe-4S</keyword>
<evidence type="ECO:0000256" key="1">
    <source>
        <dbReference type="ARBA" id="ARBA00022485"/>
    </source>
</evidence>
<reference evidence="8 9" key="1">
    <citation type="submission" date="2023-03" db="EMBL/GenBank/DDBJ databases">
        <title>Description of Hydrogenimonas sp. ISO32.</title>
        <authorList>
            <person name="Mino S."/>
            <person name="Fukazawa S."/>
            <person name="Sawabe T."/>
        </authorList>
    </citation>
    <scope>NUCLEOTIDE SEQUENCE [LARGE SCALE GENOMIC DNA]</scope>
    <source>
        <strain evidence="8 9">ISO32</strain>
    </source>
</reference>
<dbReference type="Pfam" id="PF07992">
    <property type="entry name" value="Pyr_redox_2"/>
    <property type="match status" value="1"/>
</dbReference>
<keyword evidence="5" id="KW-0411">Iron-sulfur</keyword>
<dbReference type="Gene3D" id="3.40.50.720">
    <property type="entry name" value="NAD(P)-binding Rossmann-like Domain"/>
    <property type="match status" value="1"/>
</dbReference>
<keyword evidence="2" id="KW-0479">Metal-binding</keyword>
<dbReference type="InterPro" id="IPR028261">
    <property type="entry name" value="DPD_II"/>
</dbReference>
<dbReference type="SUPFAM" id="SSF46548">
    <property type="entry name" value="alpha-helical ferredoxin"/>
    <property type="match status" value="1"/>
</dbReference>
<proteinExistence type="predicted"/>
<evidence type="ECO:0000256" key="5">
    <source>
        <dbReference type="ARBA" id="ARBA00023014"/>
    </source>
</evidence>
<dbReference type="InterPro" id="IPR036188">
    <property type="entry name" value="FAD/NAD-bd_sf"/>
</dbReference>
<dbReference type="PRINTS" id="PR00419">
    <property type="entry name" value="ADXRDTASE"/>
</dbReference>
<dbReference type="InterPro" id="IPR009051">
    <property type="entry name" value="Helical_ferredxn"/>
</dbReference>
<dbReference type="InterPro" id="IPR006006">
    <property type="entry name" value="GltD-like"/>
</dbReference>
<protein>
    <submittedName>
        <fullName evidence="8">Glutamate synthase subunit beta</fullName>
    </submittedName>
</protein>
<evidence type="ECO:0000259" key="7">
    <source>
        <dbReference type="Pfam" id="PF14691"/>
    </source>
</evidence>
<keyword evidence="3" id="KW-0560">Oxidoreductase</keyword>
<gene>
    <name evidence="8" type="primary">gltD</name>
    <name evidence="8" type="ORF">HCR_06360</name>
</gene>
<name>A0ABM8FKW7_9BACT</name>
<sequence>MQNFIFVERIDPKKRNVVERIKDFREIYEVYNPNEASGQSERCIQCGDPYCHNKCPLHNYIPQWLKAVAEKDLELAFNLSNEPSPFPEIMGRICPHDRLCEGDCTLNDGYGAITIGPIETFINEEGFKAGMKPRFAEKKVGKKVAVIGAGPAGLSAATYLLRAGIDVEVFERSDRPGGLLTYGIPGFKLDKNVLFRRVKWMEEAGLKIYYGVEIGKNKPFDELANNFDAVFIGVGATKQRRPGIPNESAKGCLMAMDLLVNVQKKQFGDPYDKSIEVKDKRVVVIGGGDTAMDCVRTSLREGAKNVTCLYRRDARNMPGSRKEYTNAKEEGVEFVFNAAPKQVLVNDDGEVIGIEMLKTALGEPDESGRQRLKVIEGSEFRVDADVVIFALGFDPVPFEFLSANGIETNEWGGILIDENFETTTKGVYAGGDCRRGADLVVTAVYDGREAAKAMIKRLIGD</sequence>
<evidence type="ECO:0000259" key="6">
    <source>
        <dbReference type="Pfam" id="PF07992"/>
    </source>
</evidence>
<dbReference type="NCBIfam" id="TIGR01318">
    <property type="entry name" value="gltD_gamma_fam"/>
    <property type="match status" value="1"/>
</dbReference>
<dbReference type="EMBL" id="AP027370">
    <property type="protein sequence ID" value="BDY12324.1"/>
    <property type="molecule type" value="Genomic_DNA"/>
</dbReference>
<keyword evidence="9" id="KW-1185">Reference proteome</keyword>
<evidence type="ECO:0000256" key="2">
    <source>
        <dbReference type="ARBA" id="ARBA00022723"/>
    </source>
</evidence>